<dbReference type="KEGG" id="kphy:AOZ06_07640"/>
<accession>A0A0N9HXK6</accession>
<evidence type="ECO:0000313" key="2">
    <source>
        <dbReference type="Proteomes" id="UP000063699"/>
    </source>
</evidence>
<dbReference type="RefSeq" id="WP_054288788.1">
    <property type="nucleotide sequence ID" value="NZ_CP012752.1"/>
</dbReference>
<keyword evidence="2" id="KW-1185">Reference proteome</keyword>
<reference evidence="1 2" key="1">
    <citation type="submission" date="2015-07" db="EMBL/GenBank/DDBJ databases">
        <title>Genome sequencing of Kibdelosporangium phytohabitans.</title>
        <authorList>
            <person name="Qin S."/>
            <person name="Xing K."/>
        </authorList>
    </citation>
    <scope>NUCLEOTIDE SEQUENCE [LARGE SCALE GENOMIC DNA]</scope>
    <source>
        <strain evidence="1 2">KLBMP1111</strain>
    </source>
</reference>
<proteinExistence type="predicted"/>
<dbReference type="STRING" id="860235.AOZ06_07640"/>
<name>A0A0N9HXK6_9PSEU</name>
<organism evidence="1 2">
    <name type="scientific">Kibdelosporangium phytohabitans</name>
    <dbReference type="NCBI Taxonomy" id="860235"/>
    <lineage>
        <taxon>Bacteria</taxon>
        <taxon>Bacillati</taxon>
        <taxon>Actinomycetota</taxon>
        <taxon>Actinomycetes</taxon>
        <taxon>Pseudonocardiales</taxon>
        <taxon>Pseudonocardiaceae</taxon>
        <taxon>Kibdelosporangium</taxon>
    </lineage>
</organism>
<evidence type="ECO:0000313" key="1">
    <source>
        <dbReference type="EMBL" id="ALG06816.1"/>
    </source>
</evidence>
<protein>
    <submittedName>
        <fullName evidence="1">Uncharacterized protein</fullName>
    </submittedName>
</protein>
<dbReference type="OrthoDB" id="4786623at2"/>
<dbReference type="AlphaFoldDB" id="A0A0N9HXK6"/>
<dbReference type="EMBL" id="CP012752">
    <property type="protein sequence ID" value="ALG06816.1"/>
    <property type="molecule type" value="Genomic_DNA"/>
</dbReference>
<sequence length="264" mass="29565">MTITDVTQYEQRMERVRALPARFRDLPVLTVQELNRTYADLVERLADYSGIHEDRLQERLVAVMDELQTRALLTHLIHRMDFNREHGARLLGVLVDEADDDVLRCFGATREALLDNLHRMALADEQQRTLALLDRQATVQITAVRARNLLRIVVAAYGRGHSIGDNPCAYFWNGKPRCIVGVALHLAGVTEDELRAMDRQEPTEIGPGLVVLPARVWMSDAARRVFAAAQDAQDHGSDRAGLSWGEALDAALAVHPYQRTAVSA</sequence>
<dbReference type="Proteomes" id="UP000063699">
    <property type="component" value="Chromosome"/>
</dbReference>
<gene>
    <name evidence="1" type="ORF">AOZ06_07640</name>
</gene>